<keyword evidence="1" id="KW-0805">Transcription regulation</keyword>
<organism evidence="4 5">
    <name type="scientific">Pedobacter alpinus</name>
    <dbReference type="NCBI Taxonomy" id="1590643"/>
    <lineage>
        <taxon>Bacteria</taxon>
        <taxon>Pseudomonadati</taxon>
        <taxon>Bacteroidota</taxon>
        <taxon>Sphingobacteriia</taxon>
        <taxon>Sphingobacteriales</taxon>
        <taxon>Sphingobacteriaceae</taxon>
        <taxon>Pedobacter</taxon>
    </lineage>
</organism>
<dbReference type="Gene3D" id="1.10.10.60">
    <property type="entry name" value="Homeodomain-like"/>
    <property type="match status" value="2"/>
</dbReference>
<dbReference type="RefSeq" id="WP_379046410.1">
    <property type="nucleotide sequence ID" value="NZ_JBHSKW010000058.1"/>
</dbReference>
<keyword evidence="2" id="KW-0804">Transcription</keyword>
<evidence type="ECO:0000259" key="3">
    <source>
        <dbReference type="PROSITE" id="PS01124"/>
    </source>
</evidence>
<protein>
    <submittedName>
        <fullName evidence="4">Helix-turn-helix domain-containing protein</fullName>
    </submittedName>
</protein>
<evidence type="ECO:0000313" key="5">
    <source>
        <dbReference type="Proteomes" id="UP001597546"/>
    </source>
</evidence>
<dbReference type="PROSITE" id="PS01124">
    <property type="entry name" value="HTH_ARAC_FAMILY_2"/>
    <property type="match status" value="1"/>
</dbReference>
<evidence type="ECO:0000313" key="4">
    <source>
        <dbReference type="EMBL" id="MFD2733363.1"/>
    </source>
</evidence>
<dbReference type="Proteomes" id="UP001597546">
    <property type="component" value="Unassembled WGS sequence"/>
</dbReference>
<accession>A0ABW5TW67</accession>
<reference evidence="5" key="1">
    <citation type="journal article" date="2019" name="Int. J. Syst. Evol. Microbiol.">
        <title>The Global Catalogue of Microorganisms (GCM) 10K type strain sequencing project: providing services to taxonomists for standard genome sequencing and annotation.</title>
        <authorList>
            <consortium name="The Broad Institute Genomics Platform"/>
            <consortium name="The Broad Institute Genome Sequencing Center for Infectious Disease"/>
            <person name="Wu L."/>
            <person name="Ma J."/>
        </authorList>
    </citation>
    <scope>NUCLEOTIDE SEQUENCE [LARGE SCALE GENOMIC DNA]</scope>
    <source>
        <strain evidence="5">KCTC 42456</strain>
    </source>
</reference>
<dbReference type="Pfam" id="PF12833">
    <property type="entry name" value="HTH_18"/>
    <property type="match status" value="1"/>
</dbReference>
<dbReference type="InterPro" id="IPR018060">
    <property type="entry name" value="HTH_AraC"/>
</dbReference>
<proteinExistence type="predicted"/>
<feature type="domain" description="HTH araC/xylS-type" evidence="3">
    <location>
        <begin position="237"/>
        <end position="335"/>
    </location>
</feature>
<dbReference type="PANTHER" id="PTHR47893:SF1">
    <property type="entry name" value="REGULATORY PROTEIN PCHR"/>
    <property type="match status" value="1"/>
</dbReference>
<evidence type="ECO:0000256" key="2">
    <source>
        <dbReference type="ARBA" id="ARBA00023163"/>
    </source>
</evidence>
<dbReference type="SUPFAM" id="SSF46689">
    <property type="entry name" value="Homeodomain-like"/>
    <property type="match status" value="2"/>
</dbReference>
<dbReference type="EMBL" id="JBHULV010000052">
    <property type="protein sequence ID" value="MFD2733363.1"/>
    <property type="molecule type" value="Genomic_DNA"/>
</dbReference>
<dbReference type="InterPro" id="IPR009057">
    <property type="entry name" value="Homeodomain-like_sf"/>
</dbReference>
<keyword evidence="5" id="KW-1185">Reference proteome</keyword>
<dbReference type="PANTHER" id="PTHR47893">
    <property type="entry name" value="REGULATORY PROTEIN PCHR"/>
    <property type="match status" value="1"/>
</dbReference>
<evidence type="ECO:0000256" key="1">
    <source>
        <dbReference type="ARBA" id="ARBA00023015"/>
    </source>
</evidence>
<name>A0ABW5TW67_9SPHI</name>
<dbReference type="InterPro" id="IPR053142">
    <property type="entry name" value="PchR_regulatory_protein"/>
</dbReference>
<sequence length="344" mass="39764">MTEIFVKSLPLKDVISNLAEAFDTVYFNRCQEYQINIPEKYGTGFIRGINFDNGFGLLEYSCSFKESLSIHFSVNNIHPLKFIYCSEGTVKHRFEETNKLQTIDQFQNVIVASTSKNGHILLFPRNQKIQLNSLEISRKDFKKKIDCDLNHVNVNLRKLFRDLNARSLFFYHGNYSIGMSNCIDSLKVNGLDGFTRRLFLEGKSNEILSIQIEDFEDDQKEEPKRRILRKADMIQIQKAASLLKQELHAPLTIKDLAKKVGTNPTKLQEGFRFTFGLTVNNYLNKIRLDYARDQLMLGELNISEISGNIGISNKSYFSRLFKAAYNINPKDFSKKIKRNSSQQH</sequence>
<comment type="caution">
    <text evidence="4">The sequence shown here is derived from an EMBL/GenBank/DDBJ whole genome shotgun (WGS) entry which is preliminary data.</text>
</comment>
<dbReference type="SMART" id="SM00342">
    <property type="entry name" value="HTH_ARAC"/>
    <property type="match status" value="1"/>
</dbReference>
<gene>
    <name evidence="4" type="ORF">ACFSSE_16755</name>
</gene>